<evidence type="ECO:0000313" key="2">
    <source>
        <dbReference type="Proteomes" id="UP000585272"/>
    </source>
</evidence>
<dbReference type="GO" id="GO:0003677">
    <property type="term" value="F:DNA binding"/>
    <property type="evidence" value="ECO:0007669"/>
    <property type="project" value="UniProtKB-KW"/>
</dbReference>
<dbReference type="EMBL" id="JACHNU010000006">
    <property type="protein sequence ID" value="MBB4664222.1"/>
    <property type="molecule type" value="Genomic_DNA"/>
</dbReference>
<accession>A0A840IH36</accession>
<dbReference type="AlphaFoldDB" id="A0A840IH36"/>
<dbReference type="InterPro" id="IPR036388">
    <property type="entry name" value="WH-like_DNA-bd_sf"/>
</dbReference>
<dbReference type="Gene3D" id="1.10.10.10">
    <property type="entry name" value="Winged helix-like DNA-binding domain superfamily/Winged helix DNA-binding domain"/>
    <property type="match status" value="1"/>
</dbReference>
<sequence length="173" mass="19358">MSGAVLSLVIERPSVGASVCRRFEARYRGLLGSGRQHIYDALMRLVRDGLLERVPRELFDELADEDARGAITDGYRATAAGARAYRGWLTEPIEPSKLSRQETLIRLASTQPNDRATALALIDRYEQVILRLMQGTPLEVGNVMDELVADERTDFAQAELRWIARTRDKLGDG</sequence>
<comment type="caution">
    <text evidence="1">The sequence shown here is derived from an EMBL/GenBank/DDBJ whole genome shotgun (WGS) entry which is preliminary data.</text>
</comment>
<gene>
    <name evidence="1" type="ORF">BDZ31_003825</name>
</gene>
<protein>
    <submittedName>
        <fullName evidence="1">DNA-binding PadR family transcriptional regulator</fullName>
    </submittedName>
</protein>
<evidence type="ECO:0000313" key="1">
    <source>
        <dbReference type="EMBL" id="MBB4664222.1"/>
    </source>
</evidence>
<keyword evidence="2" id="KW-1185">Reference proteome</keyword>
<proteinExistence type="predicted"/>
<reference evidence="1 2" key="1">
    <citation type="submission" date="2020-08" db="EMBL/GenBank/DDBJ databases">
        <title>Genomic Encyclopedia of Archaeal and Bacterial Type Strains, Phase II (KMG-II): from individual species to whole genera.</title>
        <authorList>
            <person name="Goeker M."/>
        </authorList>
    </citation>
    <scope>NUCLEOTIDE SEQUENCE [LARGE SCALE GENOMIC DNA]</scope>
    <source>
        <strain evidence="1 2">DSM 23288</strain>
    </source>
</reference>
<dbReference type="Proteomes" id="UP000585272">
    <property type="component" value="Unassembled WGS sequence"/>
</dbReference>
<dbReference type="SUPFAM" id="SSF46785">
    <property type="entry name" value="Winged helix' DNA-binding domain"/>
    <property type="match status" value="1"/>
</dbReference>
<organism evidence="1 2">
    <name type="scientific">Conexibacter arvalis</name>
    <dbReference type="NCBI Taxonomy" id="912552"/>
    <lineage>
        <taxon>Bacteria</taxon>
        <taxon>Bacillati</taxon>
        <taxon>Actinomycetota</taxon>
        <taxon>Thermoleophilia</taxon>
        <taxon>Solirubrobacterales</taxon>
        <taxon>Conexibacteraceae</taxon>
        <taxon>Conexibacter</taxon>
    </lineage>
</organism>
<name>A0A840IH36_9ACTN</name>
<keyword evidence="1" id="KW-0238">DNA-binding</keyword>
<dbReference type="InterPro" id="IPR036390">
    <property type="entry name" value="WH_DNA-bd_sf"/>
</dbReference>